<dbReference type="OMA" id="IYRENET"/>
<evidence type="ECO:0000313" key="3">
    <source>
        <dbReference type="EMBL" id="CDW74452.1"/>
    </source>
</evidence>
<name>A0A077ZXX9_STYLE</name>
<feature type="transmembrane region" description="Helical" evidence="2">
    <location>
        <begin position="1109"/>
        <end position="1132"/>
    </location>
</feature>
<keyword evidence="2" id="KW-0812">Transmembrane</keyword>
<proteinExistence type="predicted"/>
<feature type="transmembrane region" description="Helical" evidence="2">
    <location>
        <begin position="898"/>
        <end position="918"/>
    </location>
</feature>
<evidence type="ECO:0000313" key="4">
    <source>
        <dbReference type="Proteomes" id="UP000039865"/>
    </source>
</evidence>
<dbReference type="InParanoid" id="A0A077ZXX9"/>
<dbReference type="PANTHER" id="PTHR31600:SF2">
    <property type="entry name" value="GAMETE ENRICHED GENE 10 PROTEIN-RELATED"/>
    <property type="match status" value="1"/>
</dbReference>
<evidence type="ECO:0000256" key="1">
    <source>
        <dbReference type="SAM" id="MobiDB-lite"/>
    </source>
</evidence>
<dbReference type="InterPro" id="IPR035965">
    <property type="entry name" value="PAS-like_dom_sf"/>
</dbReference>
<evidence type="ECO:0008006" key="5">
    <source>
        <dbReference type="Google" id="ProtNLM"/>
    </source>
</evidence>
<feature type="region of interest" description="Disordered" evidence="1">
    <location>
        <begin position="1036"/>
        <end position="1087"/>
    </location>
</feature>
<sequence length="1373" mass="161677">MTFISGQLDIEESKSNYNPTKGFNIDENSFDLNSAFNINSKSKLGFNTLKSNNYNFGDNLKSKSKSNSANSKLHQSFGMKSIWKSQFFTQPIDYKEEQQNKMDDTPAVAHKKFIKNKKKNLSKAINRYVKHFFKHHIIGKGDNILKKNLYIQILIVYYSFIIKRNMHLAYFQMMEISAQLKDNFFLKNRILINKLYFEKLMREKEQSNSINSVVGKTVNHIDLFQMVKLNQLYSKLSLRFEITSDALLQFWQNLYSSRNQVNLYLEGEVITNEIDEIKNIYDEIKELAQDKNDFKLYLLMASFFKFILFKNKEAYDELVLYKLAYQTKRLSNQDFDKDYAKQEKAFIITQFSFKKDMLIHQMNKHATKLTQYDLSMQQTLQLNKIMPEIISDNHQKFILDFMRKGKTNIINKKRESFIKQKSGYVLPVYLYLIINFQNTKNMIMMIEEDCEINPFLEEESQIRNQFGFIIADNRFQVKEISEGCDQVLSLNHNTLRIIKEQQNQTIRIDDLFLAENLANDDLHKSLEDSNFQNIQVFSRLQEINRDILQDQLDCNLKEARALTNIETSQLYNLKFWKDKYLNTNVEMYIIAIENIQANRMTEQNIDDPKSLKFNASIQQIMVRAGTLNHQNSLKDSQNIQLQPDQKSMVSHSQDGTGMQSISTTHTSTSTMSSEYFTFQKFSKKIILVCAIILITSIIDLYYTKQNLDNALDIVQVGQISQSRMNTFRYLRPSVRTMLNIVNGFSEKSSQVIENRFAYYQRLSEFLVEKLKNQTDMLNMKNVVTDIDYQMWQLNSFNQIQVEKQSYNLIWQMYTNNLHDLLVQIREKGEDLIKTNNNNLNLFNLKDKVSTASLTERQLYFIIQNQNMNAYDSSRDFSTAYTLKKVAEIESKIDFLNKINLICFGVVVSCGLIIIPLVIRINQRIQKLMKIFFNLDKELVSSMIISICKYIENQNLYVNSIHICRELAIYQKIEHDIEMHKQKQIERRITFISLKKQESSDKIQDEQSINEEHYEEEFKQQQDMILQNLKNNIRQHRNSHKNKNKNINSQDEDEQSKGQNKKDKKQMSESKSEEDEEDPQLKQGKNNKSSLDQEALVKDVFNQYIKRKKIIFVFYTFIITVIISSYFLIIYFLTKQSLSQIQKNVTNMQNIFQRKSAAEIAFTTIMESLSQNKTIMVNLGKIAWIPYSLSRIQIKENEYRKDIIEGSDAILDQIRTELTNLENDQFCNYFYDSNSVSDISEYSIFNTTRQQCDTLVGGMAKQGLQNFMYRTINLINQENISFNYKNGSLRNMTYLLDHLQGELTILLDVGVRILARPCFIVEDKLTKILIDYNEKIFKSLKRQVEISNKMLFIIDYEDSTEKFRAEVNKFLESS</sequence>
<reference evidence="3 4" key="1">
    <citation type="submission" date="2014-06" db="EMBL/GenBank/DDBJ databases">
        <authorList>
            <person name="Swart Estienne"/>
        </authorList>
    </citation>
    <scope>NUCLEOTIDE SEQUENCE [LARGE SCALE GENOMIC DNA]</scope>
    <source>
        <strain evidence="3 4">130c</strain>
    </source>
</reference>
<dbReference type="SUPFAM" id="SSF55785">
    <property type="entry name" value="PYP-like sensor domain (PAS domain)"/>
    <property type="match status" value="1"/>
</dbReference>
<dbReference type="PANTHER" id="PTHR31600">
    <property type="entry name" value="TINY MACROCYSTS PROTEIN B-RELATED"/>
    <property type="match status" value="1"/>
</dbReference>
<organism evidence="3 4">
    <name type="scientific">Stylonychia lemnae</name>
    <name type="common">Ciliate</name>
    <dbReference type="NCBI Taxonomy" id="5949"/>
    <lineage>
        <taxon>Eukaryota</taxon>
        <taxon>Sar</taxon>
        <taxon>Alveolata</taxon>
        <taxon>Ciliophora</taxon>
        <taxon>Intramacronucleata</taxon>
        <taxon>Spirotrichea</taxon>
        <taxon>Stichotrichia</taxon>
        <taxon>Sporadotrichida</taxon>
        <taxon>Oxytrichidae</taxon>
        <taxon>Stylonychinae</taxon>
        <taxon>Stylonychia</taxon>
    </lineage>
</organism>
<protein>
    <recommendedName>
        <fullName evidence="5">Transmembrane protein</fullName>
    </recommendedName>
</protein>
<accession>A0A077ZXX9</accession>
<gene>
    <name evidence="3" type="primary">Contig3779.g4042</name>
    <name evidence="3" type="ORF">STYLEM_3431</name>
</gene>
<evidence type="ECO:0000256" key="2">
    <source>
        <dbReference type="SAM" id="Phobius"/>
    </source>
</evidence>
<keyword evidence="4" id="KW-1185">Reference proteome</keyword>
<dbReference type="EMBL" id="CCKQ01003329">
    <property type="protein sequence ID" value="CDW74452.1"/>
    <property type="molecule type" value="Genomic_DNA"/>
</dbReference>
<dbReference type="Proteomes" id="UP000039865">
    <property type="component" value="Unassembled WGS sequence"/>
</dbReference>
<dbReference type="InterPro" id="IPR052994">
    <property type="entry name" value="Tiny_macrocysts_regulators"/>
</dbReference>
<dbReference type="OrthoDB" id="317414at2759"/>
<keyword evidence="2" id="KW-0472">Membrane</keyword>
<keyword evidence="2" id="KW-1133">Transmembrane helix</keyword>